<sequence length="421" mass="44816">MALLFLCFFGFMIIRMPVAYCMLCSSIIYSMVYGESLNMIVSRAVQGSSGFTLLALSFFILAGNIMNRGGVTDRIFNFCKKTIGWIPGGLGHANVLASVVFAGMSGSAVADAGGLGAIEIKAMKDNGYDEEFAVAITGASSCIGPIIPPTISGVVYCVASGVSVGKMFIAGILPGCCLAVVQMIYVYIAAKKREYPRTPFGGFRDLSRSFVTSFPELLTPIIILGGIITGICTPTEASVVAVLYALLQGFLTRDLKWKDLPGIMDDTLTSAMSVLFIVSCANAFGYIITAQQIPGKLAAVFLSVVTNKFIALLVINIFLLLVGMVMESLAALVILVPILMPVIASFGIDPLHFGIVCILNITIGMLTPPVGMVLFALSNVSSLSFERITKAMLPLLAVNFIALLIVTYCPPLTTWLPNLIM</sequence>
<dbReference type="HOGENOM" id="CLU_019824_4_1_9"/>
<keyword evidence="3" id="KW-0997">Cell inner membrane</keyword>
<dbReference type="PATRIC" id="fig|999408.3.peg.2485"/>
<gene>
    <name evidence="9" type="ORF">HMPREF1090_02313</name>
</gene>
<name>A0A0E2HBU5_9FIRM</name>
<feature type="transmembrane region" description="Helical" evidence="7">
    <location>
        <begin position="45"/>
        <end position="66"/>
    </location>
</feature>
<evidence type="ECO:0000256" key="7">
    <source>
        <dbReference type="SAM" id="Phobius"/>
    </source>
</evidence>
<organism evidence="9 10">
    <name type="scientific">[Clostridium] clostridioforme 90A8</name>
    <dbReference type="NCBI Taxonomy" id="999408"/>
    <lineage>
        <taxon>Bacteria</taxon>
        <taxon>Bacillati</taxon>
        <taxon>Bacillota</taxon>
        <taxon>Clostridia</taxon>
        <taxon>Lachnospirales</taxon>
        <taxon>Lachnospiraceae</taxon>
        <taxon>Enterocloster</taxon>
    </lineage>
</organism>
<dbReference type="GO" id="GO:0005886">
    <property type="term" value="C:plasma membrane"/>
    <property type="evidence" value="ECO:0007669"/>
    <property type="project" value="UniProtKB-SubCell"/>
</dbReference>
<evidence type="ECO:0000313" key="9">
    <source>
        <dbReference type="EMBL" id="ENZ15167.1"/>
    </source>
</evidence>
<proteinExistence type="predicted"/>
<feature type="transmembrane region" description="Helical" evidence="7">
    <location>
        <begin position="392"/>
        <end position="413"/>
    </location>
</feature>
<evidence type="ECO:0000256" key="6">
    <source>
        <dbReference type="ARBA" id="ARBA00023136"/>
    </source>
</evidence>
<comment type="subcellular location">
    <subcellularLocation>
        <location evidence="1">Cell inner membrane</location>
        <topology evidence="1">Multi-pass membrane protein</topology>
    </subcellularLocation>
</comment>
<evidence type="ECO:0000313" key="10">
    <source>
        <dbReference type="Proteomes" id="UP000013085"/>
    </source>
</evidence>
<feature type="transmembrane region" description="Helical" evidence="7">
    <location>
        <begin position="300"/>
        <end position="322"/>
    </location>
</feature>
<evidence type="ECO:0000256" key="5">
    <source>
        <dbReference type="ARBA" id="ARBA00022989"/>
    </source>
</evidence>
<dbReference type="GO" id="GO:0022857">
    <property type="term" value="F:transmembrane transporter activity"/>
    <property type="evidence" value="ECO:0007669"/>
    <property type="project" value="TreeGrafter"/>
</dbReference>
<accession>A0A0E2HBU5</accession>
<keyword evidence="5 7" id="KW-1133">Transmembrane helix</keyword>
<feature type="transmembrane region" description="Helical" evidence="7">
    <location>
        <begin position="221"/>
        <end position="247"/>
    </location>
</feature>
<dbReference type="AlphaFoldDB" id="A0A0E2HBU5"/>
<dbReference type="PIRSF" id="PIRSF006066">
    <property type="entry name" value="HI0050"/>
    <property type="match status" value="1"/>
</dbReference>
<comment type="caution">
    <text evidence="9">The sequence shown here is derived from an EMBL/GenBank/DDBJ whole genome shotgun (WGS) entry which is preliminary data.</text>
</comment>
<dbReference type="InterPro" id="IPR010656">
    <property type="entry name" value="DctM"/>
</dbReference>
<dbReference type="Pfam" id="PF06808">
    <property type="entry name" value="DctM"/>
    <property type="match status" value="1"/>
</dbReference>
<protein>
    <submittedName>
        <fullName evidence="9">TRAP transporter, DctM subunit</fullName>
    </submittedName>
</protein>
<dbReference type="RefSeq" id="WP_002595739.1">
    <property type="nucleotide sequence ID" value="NZ_KB851020.1"/>
</dbReference>
<evidence type="ECO:0000256" key="4">
    <source>
        <dbReference type="ARBA" id="ARBA00022692"/>
    </source>
</evidence>
<evidence type="ECO:0000256" key="3">
    <source>
        <dbReference type="ARBA" id="ARBA00022519"/>
    </source>
</evidence>
<feature type="transmembrane region" description="Helical" evidence="7">
    <location>
        <begin position="329"/>
        <end position="347"/>
    </location>
</feature>
<feature type="domain" description="TRAP C4-dicarboxylate transport system permease DctM subunit" evidence="8">
    <location>
        <begin position="5"/>
        <end position="411"/>
    </location>
</feature>
<evidence type="ECO:0000256" key="2">
    <source>
        <dbReference type="ARBA" id="ARBA00022475"/>
    </source>
</evidence>
<reference evidence="9 10" key="1">
    <citation type="submission" date="2013-01" db="EMBL/GenBank/DDBJ databases">
        <title>The Genome Sequence of Clostridium clostridioforme 90A8.</title>
        <authorList>
            <consortium name="The Broad Institute Genome Sequencing Platform"/>
            <person name="Earl A."/>
            <person name="Ward D."/>
            <person name="Feldgarden M."/>
            <person name="Gevers D."/>
            <person name="Courvalin P."/>
            <person name="Lambert T."/>
            <person name="Walker B."/>
            <person name="Young S.K."/>
            <person name="Zeng Q."/>
            <person name="Gargeya S."/>
            <person name="Fitzgerald M."/>
            <person name="Haas B."/>
            <person name="Abouelleil A."/>
            <person name="Alvarado L."/>
            <person name="Arachchi H.M."/>
            <person name="Berlin A.M."/>
            <person name="Chapman S.B."/>
            <person name="Dewar J."/>
            <person name="Goldberg J."/>
            <person name="Griggs A."/>
            <person name="Gujja S."/>
            <person name="Hansen M."/>
            <person name="Howarth C."/>
            <person name="Imamovic A."/>
            <person name="Larimer J."/>
            <person name="McCowan C."/>
            <person name="Murphy C."/>
            <person name="Neiman D."/>
            <person name="Pearson M."/>
            <person name="Priest M."/>
            <person name="Roberts A."/>
            <person name="Saif S."/>
            <person name="Shea T."/>
            <person name="Sisk P."/>
            <person name="Sykes S."/>
            <person name="Wortman J."/>
            <person name="Nusbaum C."/>
            <person name="Birren B."/>
        </authorList>
    </citation>
    <scope>NUCLEOTIDE SEQUENCE [LARGE SCALE GENOMIC DNA]</scope>
    <source>
        <strain evidence="9 10">90A8</strain>
    </source>
</reference>
<dbReference type="InterPro" id="IPR004681">
    <property type="entry name" value="TRAP_DctM"/>
</dbReference>
<feature type="transmembrane region" description="Helical" evidence="7">
    <location>
        <begin position="353"/>
        <end position="380"/>
    </location>
</feature>
<dbReference type="PANTHER" id="PTHR33362:SF3">
    <property type="entry name" value="SIALIC ACID TRAP TRANSPORTER PERMEASE PROTEIN SIAT"/>
    <property type="match status" value="1"/>
</dbReference>
<feature type="transmembrane region" description="Helical" evidence="7">
    <location>
        <begin position="268"/>
        <end position="288"/>
    </location>
</feature>
<dbReference type="EMBL" id="AGYR01000024">
    <property type="protein sequence ID" value="ENZ15167.1"/>
    <property type="molecule type" value="Genomic_DNA"/>
</dbReference>
<evidence type="ECO:0000256" key="1">
    <source>
        <dbReference type="ARBA" id="ARBA00004429"/>
    </source>
</evidence>
<dbReference type="PANTHER" id="PTHR33362">
    <property type="entry name" value="SIALIC ACID TRAP TRANSPORTER PERMEASE PROTEIN SIAT-RELATED"/>
    <property type="match status" value="1"/>
</dbReference>
<keyword evidence="2" id="KW-1003">Cell membrane</keyword>
<dbReference type="NCBIfam" id="TIGR00786">
    <property type="entry name" value="dctM"/>
    <property type="match status" value="1"/>
</dbReference>
<keyword evidence="4 7" id="KW-0812">Transmembrane</keyword>
<dbReference type="Proteomes" id="UP000013085">
    <property type="component" value="Unassembled WGS sequence"/>
</dbReference>
<feature type="transmembrane region" description="Helical" evidence="7">
    <location>
        <begin position="168"/>
        <end position="190"/>
    </location>
</feature>
<keyword evidence="6 7" id="KW-0472">Membrane</keyword>
<evidence type="ECO:0000259" key="8">
    <source>
        <dbReference type="Pfam" id="PF06808"/>
    </source>
</evidence>